<comment type="caution">
    <text evidence="3">The sequence shown here is derived from an EMBL/GenBank/DDBJ whole genome shotgun (WGS) entry which is preliminary data.</text>
</comment>
<dbReference type="Pfam" id="PF08021">
    <property type="entry name" value="FAD_binding_9"/>
    <property type="match status" value="1"/>
</dbReference>
<dbReference type="Gene3D" id="2.40.30.10">
    <property type="entry name" value="Translation factors"/>
    <property type="match status" value="1"/>
</dbReference>
<dbReference type="OrthoDB" id="9814826at2"/>
<evidence type="ECO:0000259" key="2">
    <source>
        <dbReference type="PROSITE" id="PS51384"/>
    </source>
</evidence>
<dbReference type="PANTHER" id="PTHR30157">
    <property type="entry name" value="FERRIC REDUCTASE, NADPH-DEPENDENT"/>
    <property type="match status" value="1"/>
</dbReference>
<dbReference type="CDD" id="cd06193">
    <property type="entry name" value="siderophore_interacting"/>
    <property type="match status" value="1"/>
</dbReference>
<evidence type="ECO:0000313" key="4">
    <source>
        <dbReference type="Proteomes" id="UP000013165"/>
    </source>
</evidence>
<comment type="similarity">
    <text evidence="1">Belongs to the SIP oxidoreductase family.</text>
</comment>
<protein>
    <submittedName>
        <fullName evidence="3">Siderophore-interacting protein</fullName>
    </submittedName>
</protein>
<proteinExistence type="inferred from homology"/>
<accession>N6WUN4</accession>
<evidence type="ECO:0000256" key="1">
    <source>
        <dbReference type="ARBA" id="ARBA00035644"/>
    </source>
</evidence>
<dbReference type="HOGENOM" id="CLU_040923_3_1_6"/>
<keyword evidence="4" id="KW-1185">Reference proteome</keyword>
<dbReference type="EMBL" id="APLQ01000011">
    <property type="protein sequence ID" value="ENO15246.1"/>
    <property type="molecule type" value="Genomic_DNA"/>
</dbReference>
<dbReference type="RefSeq" id="WP_004579542.1">
    <property type="nucleotide sequence ID" value="NZ_AP028878.1"/>
</dbReference>
<dbReference type="PROSITE" id="PS51384">
    <property type="entry name" value="FAD_FR"/>
    <property type="match status" value="1"/>
</dbReference>
<feature type="domain" description="FAD-binding FR-type" evidence="2">
    <location>
        <begin position="4"/>
        <end position="109"/>
    </location>
</feature>
<name>N6WUN4_9GAMM</name>
<dbReference type="eggNOG" id="COG2375">
    <property type="taxonomic scope" value="Bacteria"/>
</dbReference>
<dbReference type="InterPro" id="IPR013113">
    <property type="entry name" value="SIP_FAD-bd"/>
</dbReference>
<dbReference type="PATRIC" id="fig|626887.3.peg.1563"/>
<reference evidence="3 4" key="1">
    <citation type="journal article" date="2013" name="Genome Announc.">
        <title>Genome Sequence of the Polycyclic Aromatic Hydrocarbon-Degrading Bacterium Strain Marinobacter nanhaiticus D15-8WT.</title>
        <authorList>
            <person name="Cui Z."/>
            <person name="Gao W."/>
            <person name="Li Q."/>
            <person name="Xu G."/>
            <person name="Zheng L."/>
        </authorList>
    </citation>
    <scope>NUCLEOTIDE SEQUENCE [LARGE SCALE GENOMIC DNA]</scope>
    <source>
        <strain evidence="3 4">D15-8W</strain>
    </source>
</reference>
<evidence type="ECO:0000313" key="3">
    <source>
        <dbReference type="EMBL" id="ENO15246.1"/>
    </source>
</evidence>
<sequence>MARPEPRTLEVLRTTPITPHMQRITLGGAGLAGFPDDQASAYIKLAFPAEGDRPMTRTYTVRHHRAGEIDVDFVLHDTAGPASTWAATARPGDRIRVGGPGPRKLIQPDADWFLLAGDMTALPAISVNLELLPDDARGYAVIEVIDESDIQSLARPEHVDVQWIINPEPDPTGGTLVDHIRQLHWPDGQPAVWAACEFSGMRKLRHYFKQERNVPKTHLYISSYWKMGSSEDQHKLAKRADAEKDGA</sequence>
<dbReference type="Pfam" id="PF04954">
    <property type="entry name" value="SIP"/>
    <property type="match status" value="1"/>
</dbReference>
<dbReference type="SUPFAM" id="SSF63380">
    <property type="entry name" value="Riboflavin synthase domain-like"/>
    <property type="match status" value="1"/>
</dbReference>
<dbReference type="InterPro" id="IPR039374">
    <property type="entry name" value="SIP_fam"/>
</dbReference>
<dbReference type="Gene3D" id="3.40.50.80">
    <property type="entry name" value="Nucleotide-binding domain of ferredoxin-NADP reductase (FNR) module"/>
    <property type="match status" value="1"/>
</dbReference>
<dbReference type="InterPro" id="IPR017927">
    <property type="entry name" value="FAD-bd_FR_type"/>
</dbReference>
<dbReference type="InterPro" id="IPR017938">
    <property type="entry name" value="Riboflavin_synthase-like_b-brl"/>
</dbReference>
<dbReference type="PANTHER" id="PTHR30157:SF0">
    <property type="entry name" value="NADPH-DEPENDENT FERRIC-CHELATE REDUCTASE"/>
    <property type="match status" value="1"/>
</dbReference>
<gene>
    <name evidence="3" type="ORF">J057_07846</name>
</gene>
<dbReference type="STRING" id="626887.J057_07846"/>
<organism evidence="3 4">
    <name type="scientific">Marinobacter nanhaiticus D15-8W</name>
    <dbReference type="NCBI Taxonomy" id="626887"/>
    <lineage>
        <taxon>Bacteria</taxon>
        <taxon>Pseudomonadati</taxon>
        <taxon>Pseudomonadota</taxon>
        <taxon>Gammaproteobacteria</taxon>
        <taxon>Pseudomonadales</taxon>
        <taxon>Marinobacteraceae</taxon>
        <taxon>Marinobacter</taxon>
    </lineage>
</organism>
<dbReference type="AlphaFoldDB" id="N6WUN4"/>
<dbReference type="GO" id="GO:0016491">
    <property type="term" value="F:oxidoreductase activity"/>
    <property type="evidence" value="ECO:0007669"/>
    <property type="project" value="InterPro"/>
</dbReference>
<dbReference type="Proteomes" id="UP000013165">
    <property type="component" value="Unassembled WGS sequence"/>
</dbReference>
<dbReference type="InterPro" id="IPR039261">
    <property type="entry name" value="FNR_nucleotide-bd"/>
</dbReference>
<dbReference type="InterPro" id="IPR007037">
    <property type="entry name" value="SIP_rossman_dom"/>
</dbReference>